<organism evidence="2 3">
    <name type="scientific">Streptococcus constellatus</name>
    <dbReference type="NCBI Taxonomy" id="76860"/>
    <lineage>
        <taxon>Bacteria</taxon>
        <taxon>Bacillati</taxon>
        <taxon>Bacillota</taxon>
        <taxon>Bacilli</taxon>
        <taxon>Lactobacillales</taxon>
        <taxon>Streptococcaceae</taxon>
        <taxon>Streptococcus</taxon>
        <taxon>Streptococcus anginosus group</taxon>
    </lineage>
</organism>
<dbReference type="SMART" id="SM00850">
    <property type="entry name" value="LytTR"/>
    <property type="match status" value="1"/>
</dbReference>
<proteinExistence type="predicted"/>
<dbReference type="RefSeq" id="WP_039676547.1">
    <property type="nucleotide sequence ID" value="NZ_JWIY01000001.1"/>
</dbReference>
<protein>
    <submittedName>
        <fullName evidence="2">DNA-binding protein</fullName>
    </submittedName>
</protein>
<dbReference type="STRING" id="862969.SCI_0376"/>
<dbReference type="Proteomes" id="UP000031339">
    <property type="component" value="Unassembled WGS sequence"/>
</dbReference>
<dbReference type="InterPro" id="IPR007492">
    <property type="entry name" value="LytTR_DNA-bd_dom"/>
</dbReference>
<gene>
    <name evidence="2" type="ORF">RN79_00335</name>
</gene>
<evidence type="ECO:0000259" key="1">
    <source>
        <dbReference type="PROSITE" id="PS50930"/>
    </source>
</evidence>
<name>A0A0C1HLA0_STRCV</name>
<evidence type="ECO:0000313" key="3">
    <source>
        <dbReference type="Proteomes" id="UP000031339"/>
    </source>
</evidence>
<dbReference type="PANTHER" id="PTHR37299">
    <property type="entry name" value="TRANSCRIPTIONAL REGULATOR-RELATED"/>
    <property type="match status" value="1"/>
</dbReference>
<dbReference type="EMBL" id="JWIY01000001">
    <property type="protein sequence ID" value="KIC78059.1"/>
    <property type="molecule type" value="Genomic_DNA"/>
</dbReference>
<dbReference type="Pfam" id="PF04397">
    <property type="entry name" value="LytTR"/>
    <property type="match status" value="1"/>
</dbReference>
<dbReference type="PROSITE" id="PS50930">
    <property type="entry name" value="HTH_LYTTR"/>
    <property type="match status" value="1"/>
</dbReference>
<feature type="domain" description="HTH LytTR-type" evidence="1">
    <location>
        <begin position="42"/>
        <end position="146"/>
    </location>
</feature>
<dbReference type="AlphaFoldDB" id="A0A0C1HLA0"/>
<reference evidence="2 3" key="1">
    <citation type="submission" date="2014-12" db="EMBL/GenBank/DDBJ databases">
        <title>Partial genome sequence of Streptococcus constellatus KCOM 1650 (= ChDC B144).</title>
        <authorList>
            <person name="Kook J.-K."/>
            <person name="Park S.-N."/>
            <person name="Lim Y.K."/>
            <person name="Jo E."/>
        </authorList>
    </citation>
    <scope>NUCLEOTIDE SEQUENCE [LARGE SCALE GENOMIC DNA]</scope>
    <source>
        <strain evidence="2 3">KCOM 1650</strain>
    </source>
</reference>
<comment type="caution">
    <text evidence="2">The sequence shown here is derived from an EMBL/GenBank/DDBJ whole genome shotgun (WGS) entry which is preliminary data.</text>
</comment>
<dbReference type="GO" id="GO:0000156">
    <property type="term" value="F:phosphorelay response regulator activity"/>
    <property type="evidence" value="ECO:0007669"/>
    <property type="project" value="InterPro"/>
</dbReference>
<dbReference type="InterPro" id="IPR046947">
    <property type="entry name" value="LytR-like"/>
</dbReference>
<dbReference type="GO" id="GO:0003677">
    <property type="term" value="F:DNA binding"/>
    <property type="evidence" value="ECO:0007669"/>
    <property type="project" value="UniProtKB-KW"/>
</dbReference>
<accession>A0A0C1HLA0</accession>
<evidence type="ECO:0000313" key="2">
    <source>
        <dbReference type="EMBL" id="KIC78059.1"/>
    </source>
</evidence>
<dbReference type="OrthoDB" id="9808614at2"/>
<dbReference type="PANTHER" id="PTHR37299:SF4">
    <property type="entry name" value="TRANSCRIPTIONAL REGULATOR"/>
    <property type="match status" value="1"/>
</dbReference>
<dbReference type="Gene3D" id="2.40.50.1020">
    <property type="entry name" value="LytTr DNA-binding domain"/>
    <property type="match status" value="1"/>
</dbReference>
<dbReference type="eggNOG" id="COG3279">
    <property type="taxonomic scope" value="Bacteria"/>
</dbReference>
<keyword evidence="2" id="KW-0238">DNA-binding</keyword>
<sequence>MKIRVELDSNLEEAEIVIKAPRFDEQIERIQRSLEEVAKPSILFYKDTSEYYVDLADILFFETDGNKIFAHARNNAYEVKLKLYELEECLPRYFCRISKSTITNIKAIYSVEKSFSGTSSIRFYDTHKQVHVSRHYFQFLKEKLSEMR</sequence>